<dbReference type="CDD" id="cd04193">
    <property type="entry name" value="UDPGlcNAc_PPase"/>
    <property type="match status" value="1"/>
</dbReference>
<dbReference type="AlphaFoldDB" id="A0A0F7SUD9"/>
<dbReference type="FunFam" id="3.90.550.10:FF:000075">
    <property type="entry name" value="Probable UDP-N-acetylglucosamine pyrophosphorylase"/>
    <property type="match status" value="1"/>
</dbReference>
<reference evidence="7" key="1">
    <citation type="submission" date="2014-08" db="EMBL/GenBank/DDBJ databases">
        <authorList>
            <person name="Sharma Rahul"/>
            <person name="Thines Marco"/>
        </authorList>
    </citation>
    <scope>NUCLEOTIDE SEQUENCE</scope>
</reference>
<evidence type="ECO:0000256" key="3">
    <source>
        <dbReference type="ARBA" id="ARBA00012457"/>
    </source>
</evidence>
<dbReference type="EMBL" id="LN483157">
    <property type="protein sequence ID" value="CED83573.1"/>
    <property type="molecule type" value="Genomic_DNA"/>
</dbReference>
<accession>A0A0F7SUD9</accession>
<dbReference type="InterPro" id="IPR039741">
    <property type="entry name" value="UDP-sugar_pyrophosphorylase"/>
</dbReference>
<protein>
    <recommendedName>
        <fullName evidence="3">UDP-N-acetylglucosamine diphosphorylase</fullName>
        <ecNumber evidence="3">2.7.7.23</ecNumber>
    </recommendedName>
</protein>
<dbReference type="InterPro" id="IPR029044">
    <property type="entry name" value="Nucleotide-diphossugar_trans"/>
</dbReference>
<evidence type="ECO:0000256" key="1">
    <source>
        <dbReference type="ARBA" id="ARBA00005208"/>
    </source>
</evidence>
<keyword evidence="5" id="KW-0548">Nucleotidyltransferase</keyword>
<dbReference type="InterPro" id="IPR002618">
    <property type="entry name" value="UDPGP_fam"/>
</dbReference>
<evidence type="ECO:0000256" key="4">
    <source>
        <dbReference type="ARBA" id="ARBA00022679"/>
    </source>
</evidence>
<dbReference type="PANTHER" id="PTHR11952">
    <property type="entry name" value="UDP- GLUCOSE PYROPHOSPHORYLASE"/>
    <property type="match status" value="1"/>
</dbReference>
<proteinExistence type="inferred from homology"/>
<evidence type="ECO:0000256" key="2">
    <source>
        <dbReference type="ARBA" id="ARBA00010401"/>
    </source>
</evidence>
<dbReference type="Pfam" id="PF01704">
    <property type="entry name" value="UDPGP"/>
    <property type="match status" value="1"/>
</dbReference>
<comment type="similarity">
    <text evidence="2">Belongs to the UDPGP type 1 family.</text>
</comment>
<dbReference type="PANTHER" id="PTHR11952:SF2">
    <property type="entry name" value="LD24639P"/>
    <property type="match status" value="1"/>
</dbReference>
<evidence type="ECO:0000256" key="5">
    <source>
        <dbReference type="ARBA" id="ARBA00022695"/>
    </source>
</evidence>
<evidence type="ECO:0000313" key="7">
    <source>
        <dbReference type="EMBL" id="CED83573.1"/>
    </source>
</evidence>
<comment type="pathway">
    <text evidence="1">Nucleotide-sugar biosynthesis; UDP-N-acetyl-alpha-D-glucosamine biosynthesis; UDP-N-acetyl-alpha-D-glucosamine from N-acetyl-alpha-D-glucosamine 1-phosphate: step 1/1.</text>
</comment>
<sequence length="474" mass="51965">MASYESLRNLYQKAGQDHVFTFYDTLSPSDQTALLAQLEELDVERVNRIHAQALQAESKATIDPVSLTGSASDSTSDDFEPLPEANVASVLASPARTAGWRERGLKAIERSEVAVLLMAGGQGTRLGSTAPKGCFDIGLPAGKSLFQLQAERIRRLESLAGGQAVITWFVMTSAATRPDTEAYFKKNAFFGLKEKNVIFFQQGYLPCLTEDGKILLSSPSQVALAPDGNGGLYSALLRPVSPTDDRTVMSIIKDRKIKYIHGYGVDNCLVRVADPTFIGFGIDQQVECGAKVVPKTEPTESVGVVARKGGRFGVVEYTELPQAKSEQRDPDGKLSYRAANIVNHFYTTEFLDRIHSIEHLMAFHIARKKIPTVDLQSGKQIAPSSPNGMKLELFVFDVFPFTKELAVLEVERTEEFSPLKNGPGTSSDNAVTSRRDLLAQQKRWVEAVGGVVNAEVEISPLISYAVKDYLKLRQ</sequence>
<organism evidence="7">
    <name type="scientific">Phaffia rhodozyma</name>
    <name type="common">Yeast</name>
    <name type="synonym">Xanthophyllomyces dendrorhous</name>
    <dbReference type="NCBI Taxonomy" id="264483"/>
    <lineage>
        <taxon>Eukaryota</taxon>
        <taxon>Fungi</taxon>
        <taxon>Dikarya</taxon>
        <taxon>Basidiomycota</taxon>
        <taxon>Agaricomycotina</taxon>
        <taxon>Tremellomycetes</taxon>
        <taxon>Cystofilobasidiales</taxon>
        <taxon>Mrakiaceae</taxon>
        <taxon>Phaffia</taxon>
    </lineage>
</organism>
<name>A0A0F7SUD9_PHARH</name>
<dbReference type="Gene3D" id="3.90.550.10">
    <property type="entry name" value="Spore Coat Polysaccharide Biosynthesis Protein SpsA, Chain A"/>
    <property type="match status" value="1"/>
</dbReference>
<keyword evidence="4" id="KW-0808">Transferase</keyword>
<comment type="catalytic activity">
    <reaction evidence="6">
        <text>N-acetyl-alpha-D-glucosamine 1-phosphate + UTP + H(+) = UDP-N-acetyl-alpha-D-glucosamine + diphosphate</text>
        <dbReference type="Rhea" id="RHEA:13509"/>
        <dbReference type="ChEBI" id="CHEBI:15378"/>
        <dbReference type="ChEBI" id="CHEBI:33019"/>
        <dbReference type="ChEBI" id="CHEBI:46398"/>
        <dbReference type="ChEBI" id="CHEBI:57705"/>
        <dbReference type="ChEBI" id="CHEBI:57776"/>
        <dbReference type="EC" id="2.7.7.23"/>
    </reaction>
</comment>
<dbReference type="GO" id="GO:0006048">
    <property type="term" value="P:UDP-N-acetylglucosamine biosynthetic process"/>
    <property type="evidence" value="ECO:0007669"/>
    <property type="project" value="TreeGrafter"/>
</dbReference>
<dbReference type="SUPFAM" id="SSF53448">
    <property type="entry name" value="Nucleotide-diphospho-sugar transferases"/>
    <property type="match status" value="1"/>
</dbReference>
<evidence type="ECO:0000256" key="6">
    <source>
        <dbReference type="ARBA" id="ARBA00048493"/>
    </source>
</evidence>
<dbReference type="EC" id="2.7.7.23" evidence="3"/>
<dbReference type="GO" id="GO:0003977">
    <property type="term" value="F:UDP-N-acetylglucosamine diphosphorylase activity"/>
    <property type="evidence" value="ECO:0007669"/>
    <property type="project" value="UniProtKB-EC"/>
</dbReference>